<name>A0ACB8TRC5_9APHY</name>
<proteinExistence type="predicted"/>
<dbReference type="Proteomes" id="UP001055072">
    <property type="component" value="Unassembled WGS sequence"/>
</dbReference>
<dbReference type="EMBL" id="MU274941">
    <property type="protein sequence ID" value="KAI0084541.1"/>
    <property type="molecule type" value="Genomic_DNA"/>
</dbReference>
<sequence>MELGHREDQSAPTESKPQRTYEVRTEMSEIPHNNLFAEPVRSSLPYSVARLTGVTGYTGFMIDEQRLVGMKDNSSGSLAASDIDVFTL</sequence>
<comment type="caution">
    <text evidence="1">The sequence shown here is derived from an EMBL/GenBank/DDBJ whole genome shotgun (WGS) entry which is preliminary data.</text>
</comment>
<keyword evidence="2" id="KW-1185">Reference proteome</keyword>
<protein>
    <submittedName>
        <fullName evidence="1">Uncharacterized protein</fullName>
    </submittedName>
</protein>
<organism evidence="1 2">
    <name type="scientific">Irpex rosettiformis</name>
    <dbReference type="NCBI Taxonomy" id="378272"/>
    <lineage>
        <taxon>Eukaryota</taxon>
        <taxon>Fungi</taxon>
        <taxon>Dikarya</taxon>
        <taxon>Basidiomycota</taxon>
        <taxon>Agaricomycotina</taxon>
        <taxon>Agaricomycetes</taxon>
        <taxon>Polyporales</taxon>
        <taxon>Irpicaceae</taxon>
        <taxon>Irpex</taxon>
    </lineage>
</organism>
<evidence type="ECO:0000313" key="1">
    <source>
        <dbReference type="EMBL" id="KAI0084541.1"/>
    </source>
</evidence>
<accession>A0ACB8TRC5</accession>
<reference evidence="1" key="1">
    <citation type="journal article" date="2021" name="Environ. Microbiol.">
        <title>Gene family expansions and transcriptome signatures uncover fungal adaptations to wood decay.</title>
        <authorList>
            <person name="Hage H."/>
            <person name="Miyauchi S."/>
            <person name="Viragh M."/>
            <person name="Drula E."/>
            <person name="Min B."/>
            <person name="Chaduli D."/>
            <person name="Navarro D."/>
            <person name="Favel A."/>
            <person name="Norest M."/>
            <person name="Lesage-Meessen L."/>
            <person name="Balint B."/>
            <person name="Merenyi Z."/>
            <person name="de Eugenio L."/>
            <person name="Morin E."/>
            <person name="Martinez A.T."/>
            <person name="Baldrian P."/>
            <person name="Stursova M."/>
            <person name="Martinez M.J."/>
            <person name="Novotny C."/>
            <person name="Magnuson J.K."/>
            <person name="Spatafora J.W."/>
            <person name="Maurice S."/>
            <person name="Pangilinan J."/>
            <person name="Andreopoulos W."/>
            <person name="LaButti K."/>
            <person name="Hundley H."/>
            <person name="Na H."/>
            <person name="Kuo A."/>
            <person name="Barry K."/>
            <person name="Lipzen A."/>
            <person name="Henrissat B."/>
            <person name="Riley R."/>
            <person name="Ahrendt S."/>
            <person name="Nagy L.G."/>
            <person name="Grigoriev I.V."/>
            <person name="Martin F."/>
            <person name="Rosso M.N."/>
        </authorList>
    </citation>
    <scope>NUCLEOTIDE SEQUENCE</scope>
    <source>
        <strain evidence="1">CBS 384.51</strain>
    </source>
</reference>
<gene>
    <name evidence="1" type="ORF">BDY19DRAFT_526740</name>
</gene>
<evidence type="ECO:0000313" key="2">
    <source>
        <dbReference type="Proteomes" id="UP001055072"/>
    </source>
</evidence>